<protein>
    <submittedName>
        <fullName evidence="5">Uncharacterized protein LOC115730698</fullName>
    </submittedName>
</protein>
<evidence type="ECO:0000313" key="5">
    <source>
        <dbReference type="RefSeq" id="XP_030517161.2"/>
    </source>
</evidence>
<dbReference type="GeneID" id="115730698"/>
<feature type="region of interest" description="Disordered" evidence="2">
    <location>
        <begin position="64"/>
        <end position="84"/>
    </location>
</feature>
<dbReference type="Pfam" id="PF03732">
    <property type="entry name" value="Retrotrans_gag"/>
    <property type="match status" value="1"/>
</dbReference>
<keyword evidence="1" id="KW-0862">Zinc</keyword>
<name>A0A8B8N437_9MYRT</name>
<accession>A0A8B8N437</accession>
<dbReference type="AlphaFoldDB" id="A0A8B8N437"/>
<feature type="compositionally biased region" description="Gly residues" evidence="2">
    <location>
        <begin position="68"/>
        <end position="79"/>
    </location>
</feature>
<proteinExistence type="predicted"/>
<gene>
    <name evidence="5" type="primary">LOC115730698</name>
</gene>
<feature type="domain" description="CCHC-type" evidence="3">
    <location>
        <begin position="327"/>
        <end position="342"/>
    </location>
</feature>
<sequence length="352" mass="39231">MSNRTRGTKGASSSMASAVKDPRVDGVLGALEKIGNLMGTQAQERAAAVALAAEALVAAANPVNGNNGLNGNGHGGGNGNMNRPMSQPVEHFLKLKPARFDDAGDPEMAPRWIEKLEKAFEVLGCTEAKKVTLAVYQPEGTADDWWKVTGGGIFPEGTAPNWTAFTEAFNGKYFSETAQERKPIEFQRLRENQPTIDRYEAEFSRLSRYAPRMVENMIDKARRFRDGLRPDLRSQMIAPNLRTYNEMYERGQMIERDMKERAATSGSRFAPIRDNRRLGKRPMMSNKRFIPPNRKNIGKPVHQSNWNRRLCGRKHGNGPCPSRTGACFKCGQLGYQVRTCPSQAPRPLFQGQ</sequence>
<reference evidence="4" key="1">
    <citation type="submission" date="2025-05" db="UniProtKB">
        <authorList>
            <consortium name="RefSeq"/>
        </authorList>
    </citation>
    <scope>NUCLEOTIDE SEQUENCE [LARGE SCALE GENOMIC DNA]</scope>
</reference>
<reference evidence="5" key="2">
    <citation type="submission" date="2025-08" db="UniProtKB">
        <authorList>
            <consortium name="RefSeq"/>
        </authorList>
    </citation>
    <scope>IDENTIFICATION</scope>
    <source>
        <tissue evidence="5">Leaf</tissue>
    </source>
</reference>
<evidence type="ECO:0000256" key="1">
    <source>
        <dbReference type="PROSITE-ProRule" id="PRU00047"/>
    </source>
</evidence>
<dbReference type="Proteomes" id="UP000827889">
    <property type="component" value="Chromosome 1"/>
</dbReference>
<dbReference type="PANTHER" id="PTHR34482">
    <property type="entry name" value="DNA DAMAGE-INDUCIBLE PROTEIN 1-LIKE"/>
    <property type="match status" value="1"/>
</dbReference>
<dbReference type="PROSITE" id="PS50158">
    <property type="entry name" value="ZF_CCHC"/>
    <property type="match status" value="1"/>
</dbReference>
<keyword evidence="4" id="KW-1185">Reference proteome</keyword>
<dbReference type="InterPro" id="IPR001878">
    <property type="entry name" value="Znf_CCHC"/>
</dbReference>
<evidence type="ECO:0000313" key="4">
    <source>
        <dbReference type="Proteomes" id="UP000827889"/>
    </source>
</evidence>
<dbReference type="InterPro" id="IPR005162">
    <property type="entry name" value="Retrotrans_gag_dom"/>
</dbReference>
<evidence type="ECO:0000256" key="2">
    <source>
        <dbReference type="SAM" id="MobiDB-lite"/>
    </source>
</evidence>
<keyword evidence="1" id="KW-0863">Zinc-finger</keyword>
<dbReference type="KEGG" id="rarg:115730698"/>
<keyword evidence="1" id="KW-0479">Metal-binding</keyword>
<dbReference type="PANTHER" id="PTHR34482:SF36">
    <property type="entry name" value="RETROTRANSPOSON GAG DOMAIN-CONTAINING PROTEIN"/>
    <property type="match status" value="1"/>
</dbReference>
<dbReference type="RefSeq" id="XP_030517161.2">
    <property type="nucleotide sequence ID" value="XM_030661301.2"/>
</dbReference>
<feature type="region of interest" description="Disordered" evidence="2">
    <location>
        <begin position="262"/>
        <end position="301"/>
    </location>
</feature>
<evidence type="ECO:0000259" key="3">
    <source>
        <dbReference type="PROSITE" id="PS50158"/>
    </source>
</evidence>
<organism evidence="4 5">
    <name type="scientific">Rhodamnia argentea</name>
    <dbReference type="NCBI Taxonomy" id="178133"/>
    <lineage>
        <taxon>Eukaryota</taxon>
        <taxon>Viridiplantae</taxon>
        <taxon>Streptophyta</taxon>
        <taxon>Embryophyta</taxon>
        <taxon>Tracheophyta</taxon>
        <taxon>Spermatophyta</taxon>
        <taxon>Magnoliopsida</taxon>
        <taxon>eudicotyledons</taxon>
        <taxon>Gunneridae</taxon>
        <taxon>Pentapetalae</taxon>
        <taxon>rosids</taxon>
        <taxon>malvids</taxon>
        <taxon>Myrtales</taxon>
        <taxon>Myrtaceae</taxon>
        <taxon>Myrtoideae</taxon>
        <taxon>Myrteae</taxon>
        <taxon>Australasian group</taxon>
        <taxon>Rhodamnia</taxon>
    </lineage>
</organism>